<organism evidence="2 3">
    <name type="scientific">Thermococcus waiotapuensis</name>
    <dbReference type="NCBI Taxonomy" id="90909"/>
    <lineage>
        <taxon>Archaea</taxon>
        <taxon>Methanobacteriati</taxon>
        <taxon>Methanobacteriota</taxon>
        <taxon>Thermococci</taxon>
        <taxon>Thermococcales</taxon>
        <taxon>Thermococcaceae</taxon>
        <taxon>Thermococcus</taxon>
    </lineage>
</organism>
<feature type="compositionally biased region" description="Polar residues" evidence="1">
    <location>
        <begin position="492"/>
        <end position="509"/>
    </location>
</feature>
<sequence length="535" mass="59537">MKRVSLVIFLFLVLSFSPIIGVSSAQDYTPIPIFFWPMEENFSMIPVMAPHCYPLYFGLQPVEIEDKTYALISATAYTGCSNVSSPAVKILGVQSFNMTFNGVDGTFKSIKVAYYTPEPYRIALDLKTTNMTITYRPYNSTYELVLVDISNITLGPQSSAVLKTSDPGVVGWPRELHLKFLVDKVTGEGYFLENSERKYLGLFPLFPAPYFSPESYVESILKRTREFISTVEANPWVVEEILNKAKVETDPLKVNEYFQGFAMNVTTNILTPRYSYLGNPAVVVFGYPKDSSNSITVVLDFVSWVRGPYGVATLTGGPMVVNRSVAREVLREYLENGNPDPLKDLILKNALKHTVNPGLAYEIGEGFAIVDFYIPPSTGGILTLPLPSGFNGSYILIKPFINGSEPFLHVNYDSSLYRPENISERWKTLGQCMPYLRSEILSKILNILNNVSTVETFNASSFETLYPFVEGKLRECGFNLAEGNLHTLTSSFNPGNGSLGRSPTETPKTNTKKGICGPAFLVVLSLFTLMVKRRG</sequence>
<accession>A0AAE4NSX8</accession>
<evidence type="ECO:0000256" key="1">
    <source>
        <dbReference type="SAM" id="MobiDB-lite"/>
    </source>
</evidence>
<comment type="caution">
    <text evidence="2">The sequence shown here is derived from an EMBL/GenBank/DDBJ whole genome shotgun (WGS) entry which is preliminary data.</text>
</comment>
<proteinExistence type="predicted"/>
<dbReference type="EMBL" id="JAVDZE010000001">
    <property type="protein sequence ID" value="MDV3103274.1"/>
    <property type="molecule type" value="Genomic_DNA"/>
</dbReference>
<dbReference type="RefSeq" id="WP_315339799.1">
    <property type="nucleotide sequence ID" value="NZ_JAVDZE010000001.1"/>
</dbReference>
<gene>
    <name evidence="2" type="ORF">RBI02_01760</name>
</gene>
<dbReference type="Proteomes" id="UP001245683">
    <property type="component" value="Unassembled WGS sequence"/>
</dbReference>
<dbReference type="NCBIfam" id="TIGR04288">
    <property type="entry name" value="CGP_CTERM"/>
    <property type="match status" value="1"/>
</dbReference>
<keyword evidence="3" id="KW-1185">Reference proteome</keyword>
<name>A0AAE4NSX8_9EURY</name>
<evidence type="ECO:0000313" key="2">
    <source>
        <dbReference type="EMBL" id="MDV3103274.1"/>
    </source>
</evidence>
<evidence type="ECO:0000313" key="3">
    <source>
        <dbReference type="Proteomes" id="UP001245683"/>
    </source>
</evidence>
<reference evidence="2 3" key="1">
    <citation type="submission" date="2023-08" db="EMBL/GenBank/DDBJ databases">
        <title>Draft genome sequence of Thermococcus waiotapuensis WT1T, a thermophilic sulphur-dependent archaeon from order Thermococcales.</title>
        <authorList>
            <person name="Manners S.H."/>
            <person name="Carere C.R."/>
            <person name="Dhami M.K."/>
            <person name="Dobson R.C.J."/>
            <person name="Stott M.B."/>
        </authorList>
    </citation>
    <scope>NUCLEOTIDE SEQUENCE [LARGE SCALE GENOMIC DNA]</scope>
    <source>
        <strain evidence="2 3">WT1</strain>
    </source>
</reference>
<dbReference type="InterPro" id="IPR027552">
    <property type="entry name" value="CGP_CTERM"/>
</dbReference>
<feature type="region of interest" description="Disordered" evidence="1">
    <location>
        <begin position="492"/>
        <end position="511"/>
    </location>
</feature>
<dbReference type="AlphaFoldDB" id="A0AAE4NSX8"/>
<protein>
    <submittedName>
        <fullName evidence="2">CGP-CTERM sorting domain-containing protein</fullName>
    </submittedName>
</protein>